<dbReference type="AlphaFoldDB" id="F3KVE2"/>
<comment type="caution">
    <text evidence="2">The sequence shown here is derived from an EMBL/GenBank/DDBJ whole genome shotgun (WGS) entry which is preliminary data.</text>
</comment>
<dbReference type="GO" id="GO:0016491">
    <property type="term" value="F:oxidoreductase activity"/>
    <property type="evidence" value="ECO:0007669"/>
    <property type="project" value="InterPro"/>
</dbReference>
<feature type="domain" description="Thioredoxin" evidence="1">
    <location>
        <begin position="3"/>
        <end position="142"/>
    </location>
</feature>
<name>F3KVE2_9BURK</name>
<dbReference type="Pfam" id="PF08534">
    <property type="entry name" value="Redoxin"/>
    <property type="match status" value="1"/>
</dbReference>
<protein>
    <submittedName>
        <fullName evidence="2">Redoxin domain-containing protein</fullName>
    </submittedName>
</protein>
<dbReference type="Proteomes" id="UP000016368">
    <property type="component" value="Unassembled WGS sequence"/>
</dbReference>
<dbReference type="InterPro" id="IPR013740">
    <property type="entry name" value="Redoxin"/>
</dbReference>
<organism evidence="2 3">
    <name type="scientific">Hylemonella gracilis ATCC 19624</name>
    <dbReference type="NCBI Taxonomy" id="887062"/>
    <lineage>
        <taxon>Bacteria</taxon>
        <taxon>Pseudomonadati</taxon>
        <taxon>Pseudomonadota</taxon>
        <taxon>Betaproteobacteria</taxon>
        <taxon>Burkholderiales</taxon>
        <taxon>Comamonadaceae</taxon>
        <taxon>Hylemonella</taxon>
    </lineage>
</organism>
<evidence type="ECO:0000313" key="3">
    <source>
        <dbReference type="Proteomes" id="UP000016368"/>
    </source>
</evidence>
<reference evidence="2 3" key="1">
    <citation type="journal article" date="2011" name="EMBO J.">
        <title>Structural diversity of bacterial flagellar motors.</title>
        <authorList>
            <person name="Chen S."/>
            <person name="Beeby M."/>
            <person name="Murphy G.E."/>
            <person name="Leadbetter J.R."/>
            <person name="Hendrixson D.R."/>
            <person name="Briegel A."/>
            <person name="Li Z."/>
            <person name="Shi J."/>
            <person name="Tocheva E.I."/>
            <person name="Muller A."/>
            <person name="Dobro M.J."/>
            <person name="Jensen G.J."/>
        </authorList>
    </citation>
    <scope>NUCLEOTIDE SEQUENCE [LARGE SCALE GENOMIC DNA]</scope>
    <source>
        <strain evidence="2 3">ATCC 19624</strain>
    </source>
</reference>
<dbReference type="CDD" id="cd02966">
    <property type="entry name" value="TlpA_like_family"/>
    <property type="match status" value="1"/>
</dbReference>
<evidence type="ECO:0000259" key="1">
    <source>
        <dbReference type="PROSITE" id="PS51352"/>
    </source>
</evidence>
<dbReference type="EMBL" id="AEGR01000075">
    <property type="protein sequence ID" value="EGI76254.1"/>
    <property type="molecule type" value="Genomic_DNA"/>
</dbReference>
<gene>
    <name evidence="2" type="ORF">HGR_12147</name>
</gene>
<dbReference type="InterPro" id="IPR013766">
    <property type="entry name" value="Thioredoxin_domain"/>
</dbReference>
<dbReference type="PANTHER" id="PTHR42852:SF13">
    <property type="entry name" value="PROTEIN DIPZ"/>
    <property type="match status" value="1"/>
</dbReference>
<keyword evidence="3" id="KW-1185">Reference proteome</keyword>
<sequence>MAADVMARFWGLTLDTPQGQRLALDVLRGKPLLVNFWATWCPPCIEELPMLNAFYRQNSAKSWQVLGIAVDQLAPVQAFLRRLPLDFPVVLSGMEGLTLSQEFGNQARGLPFTVLVGADGVILNRKIGKLSEADLAQWRELG</sequence>
<dbReference type="SUPFAM" id="SSF52833">
    <property type="entry name" value="Thioredoxin-like"/>
    <property type="match status" value="1"/>
</dbReference>
<dbReference type="Gene3D" id="3.40.30.10">
    <property type="entry name" value="Glutaredoxin"/>
    <property type="match status" value="1"/>
</dbReference>
<dbReference type="InterPro" id="IPR050553">
    <property type="entry name" value="Thioredoxin_ResA/DsbE_sf"/>
</dbReference>
<dbReference type="PROSITE" id="PS51352">
    <property type="entry name" value="THIOREDOXIN_2"/>
    <property type="match status" value="1"/>
</dbReference>
<dbReference type="eggNOG" id="COG0526">
    <property type="taxonomic scope" value="Bacteria"/>
</dbReference>
<accession>F3KVE2</accession>
<dbReference type="STRING" id="887062.HGR_12147"/>
<evidence type="ECO:0000313" key="2">
    <source>
        <dbReference type="EMBL" id="EGI76254.1"/>
    </source>
</evidence>
<dbReference type="InterPro" id="IPR036249">
    <property type="entry name" value="Thioredoxin-like_sf"/>
</dbReference>
<dbReference type="PANTHER" id="PTHR42852">
    <property type="entry name" value="THIOL:DISULFIDE INTERCHANGE PROTEIN DSBE"/>
    <property type="match status" value="1"/>
</dbReference>
<proteinExistence type="predicted"/>